<dbReference type="Proteomes" id="UP001338125">
    <property type="component" value="Unassembled WGS sequence"/>
</dbReference>
<protein>
    <recommendedName>
        <fullName evidence="4">SSCRP protein</fullName>
    </recommendedName>
</protein>
<sequence length="126" mass="13525">MYISQIIAAAMLAATATAVPAPAERASTQIQLNYFSDSSCHNYQGKVDVTWATSLYDTKHNNCYNYQYGNSVGIANCNTDGGCLCNFYYQSNCQGGATQQLQGPAHGTGGCVGGAQQLKSFSCYYR</sequence>
<organism evidence="2 3">
    <name type="scientific">Cladobotryum mycophilum</name>
    <dbReference type="NCBI Taxonomy" id="491253"/>
    <lineage>
        <taxon>Eukaryota</taxon>
        <taxon>Fungi</taxon>
        <taxon>Dikarya</taxon>
        <taxon>Ascomycota</taxon>
        <taxon>Pezizomycotina</taxon>
        <taxon>Sordariomycetes</taxon>
        <taxon>Hypocreomycetidae</taxon>
        <taxon>Hypocreales</taxon>
        <taxon>Hypocreaceae</taxon>
        <taxon>Cladobotryum</taxon>
    </lineage>
</organism>
<evidence type="ECO:0000256" key="1">
    <source>
        <dbReference type="SAM" id="SignalP"/>
    </source>
</evidence>
<evidence type="ECO:0008006" key="4">
    <source>
        <dbReference type="Google" id="ProtNLM"/>
    </source>
</evidence>
<keyword evidence="3" id="KW-1185">Reference proteome</keyword>
<feature type="signal peptide" evidence="1">
    <location>
        <begin position="1"/>
        <end position="18"/>
    </location>
</feature>
<proteinExistence type="predicted"/>
<evidence type="ECO:0000313" key="2">
    <source>
        <dbReference type="EMBL" id="KAK5999271.1"/>
    </source>
</evidence>
<evidence type="ECO:0000313" key="3">
    <source>
        <dbReference type="Proteomes" id="UP001338125"/>
    </source>
</evidence>
<comment type="caution">
    <text evidence="2">The sequence shown here is derived from an EMBL/GenBank/DDBJ whole genome shotgun (WGS) entry which is preliminary data.</text>
</comment>
<accession>A0ABR0T5P2</accession>
<reference evidence="2 3" key="1">
    <citation type="submission" date="2024-01" db="EMBL/GenBank/DDBJ databases">
        <title>Complete genome of Cladobotryum mycophilum ATHUM6906.</title>
        <authorList>
            <person name="Christinaki A.C."/>
            <person name="Myridakis A.I."/>
            <person name="Kouvelis V.N."/>
        </authorList>
    </citation>
    <scope>NUCLEOTIDE SEQUENCE [LARGE SCALE GENOMIC DNA]</scope>
    <source>
        <strain evidence="2 3">ATHUM6906</strain>
    </source>
</reference>
<feature type="chain" id="PRO_5046932626" description="SSCRP protein" evidence="1">
    <location>
        <begin position="19"/>
        <end position="126"/>
    </location>
</feature>
<name>A0ABR0T5P2_9HYPO</name>
<dbReference type="EMBL" id="JAVFKD010000001">
    <property type="protein sequence ID" value="KAK5999271.1"/>
    <property type="molecule type" value="Genomic_DNA"/>
</dbReference>
<keyword evidence="1" id="KW-0732">Signal</keyword>
<gene>
    <name evidence="2" type="ORF">PT974_01664</name>
</gene>